<name>A0A2N9HK83_FAGSY</name>
<sequence length="326" mass="36551">MASLQASTLLLSSSSSSSCSRKINAAISSCPKTFQNSISQFQKYQRESNWRLADRVEMHANIREHSQYWSTVTTGTPSFKLHQHDNSHCCNHGCLQHMGMMVIMNKIQPSQLAEEQRNATRLFKQLQTQIQTMLAIETPTQEDVKDVMEKVLALDKAYPLPLLGTMLEKFPEKFEPAVWWPSNQVQKKNKGKQCNTPRDNNGWSEELEMEMREIIQVVKRKDIEDYVRLGNLGLKLNKVLAISGPLLTGIAAIGSAFVGNGSCAAIVAVAAGALASVVNSFEHGGQVGMVIEMYRNCGGFFQLMEESIEATLEERDLEKKRKRRVV</sequence>
<protein>
    <recommendedName>
        <fullName evidence="2">F-box protein</fullName>
    </recommendedName>
</protein>
<evidence type="ECO:0000313" key="1">
    <source>
        <dbReference type="EMBL" id="SPD12348.1"/>
    </source>
</evidence>
<dbReference type="AlphaFoldDB" id="A0A2N9HK83"/>
<proteinExistence type="predicted"/>
<organism evidence="1">
    <name type="scientific">Fagus sylvatica</name>
    <name type="common">Beechnut</name>
    <dbReference type="NCBI Taxonomy" id="28930"/>
    <lineage>
        <taxon>Eukaryota</taxon>
        <taxon>Viridiplantae</taxon>
        <taxon>Streptophyta</taxon>
        <taxon>Embryophyta</taxon>
        <taxon>Tracheophyta</taxon>
        <taxon>Spermatophyta</taxon>
        <taxon>Magnoliopsida</taxon>
        <taxon>eudicotyledons</taxon>
        <taxon>Gunneridae</taxon>
        <taxon>Pentapetalae</taxon>
        <taxon>rosids</taxon>
        <taxon>fabids</taxon>
        <taxon>Fagales</taxon>
        <taxon>Fagaceae</taxon>
        <taxon>Fagus</taxon>
    </lineage>
</organism>
<accession>A0A2N9HK83</accession>
<dbReference type="PANTHER" id="PTHR33358:SF12">
    <property type="entry name" value="F-BOX PROTEIN WITH A DOMAIN PROTEIN"/>
    <property type="match status" value="1"/>
</dbReference>
<dbReference type="EMBL" id="OIVN01003596">
    <property type="protein sequence ID" value="SPD12348.1"/>
    <property type="molecule type" value="Genomic_DNA"/>
</dbReference>
<gene>
    <name evidence="1" type="ORF">FSB_LOCUS40230</name>
</gene>
<reference evidence="1" key="1">
    <citation type="submission" date="2018-02" db="EMBL/GenBank/DDBJ databases">
        <authorList>
            <person name="Cohen D.B."/>
            <person name="Kent A.D."/>
        </authorList>
    </citation>
    <scope>NUCLEOTIDE SEQUENCE</scope>
</reference>
<dbReference type="PANTHER" id="PTHR33358">
    <property type="entry name" value="F-BOX PROTEIN WITH A DOMAIN PROTEIN"/>
    <property type="match status" value="1"/>
</dbReference>
<dbReference type="InterPro" id="IPR027949">
    <property type="entry name" value="Chloroplast_duf"/>
</dbReference>
<dbReference type="Pfam" id="PF14476">
    <property type="entry name" value="Chloroplast_duf"/>
    <property type="match status" value="1"/>
</dbReference>
<evidence type="ECO:0008006" key="2">
    <source>
        <dbReference type="Google" id="ProtNLM"/>
    </source>
</evidence>